<comment type="caution">
    <text evidence="4">The sequence shown here is derived from an EMBL/GenBank/DDBJ whole genome shotgun (WGS) entry which is preliminary data.</text>
</comment>
<evidence type="ECO:0000313" key="4">
    <source>
        <dbReference type="EMBL" id="MCO5724104.1"/>
    </source>
</evidence>
<evidence type="ECO:0000256" key="2">
    <source>
        <dbReference type="SAM" id="Phobius"/>
    </source>
</evidence>
<name>A0ABT1AW09_9FLAO</name>
<feature type="transmembrane region" description="Helical" evidence="2">
    <location>
        <begin position="263"/>
        <end position="280"/>
    </location>
</feature>
<dbReference type="PANTHER" id="PTHR34978:SF3">
    <property type="entry name" value="SLR0241 PROTEIN"/>
    <property type="match status" value="1"/>
</dbReference>
<proteinExistence type="inferred from homology"/>
<dbReference type="PROSITE" id="PS52016">
    <property type="entry name" value="TONB_DEPENDENT_REC_3"/>
    <property type="match status" value="1"/>
</dbReference>
<reference evidence="4 5" key="1">
    <citation type="submission" date="2022-06" db="EMBL/GenBank/DDBJ databases">
        <authorList>
            <person name="Xuan X."/>
        </authorList>
    </citation>
    <scope>NUCLEOTIDE SEQUENCE [LARGE SCALE GENOMIC DNA]</scope>
    <source>
        <strain evidence="4 5">2V75</strain>
    </source>
</reference>
<keyword evidence="1 2" id="KW-0812">Transmembrane</keyword>
<dbReference type="Proteomes" id="UP001206312">
    <property type="component" value="Unassembled WGS sequence"/>
</dbReference>
<feature type="transmembrane region" description="Helical" evidence="2">
    <location>
        <begin position="37"/>
        <end position="54"/>
    </location>
</feature>
<keyword evidence="4" id="KW-0675">Receptor</keyword>
<dbReference type="SUPFAM" id="SSF56935">
    <property type="entry name" value="Porins"/>
    <property type="match status" value="1"/>
</dbReference>
<keyword evidence="1" id="KW-1134">Transmembrane beta strand</keyword>
<evidence type="ECO:0000313" key="5">
    <source>
        <dbReference type="Proteomes" id="UP001206312"/>
    </source>
</evidence>
<feature type="domain" description="Peptidase M56" evidence="3">
    <location>
        <begin position="153"/>
        <end position="253"/>
    </location>
</feature>
<organism evidence="4 5">
    <name type="scientific">Robiginitalea marina</name>
    <dbReference type="NCBI Taxonomy" id="2954105"/>
    <lineage>
        <taxon>Bacteria</taxon>
        <taxon>Pseudomonadati</taxon>
        <taxon>Bacteroidota</taxon>
        <taxon>Flavobacteriia</taxon>
        <taxon>Flavobacteriales</taxon>
        <taxon>Flavobacteriaceae</taxon>
        <taxon>Robiginitalea</taxon>
    </lineage>
</organism>
<accession>A0ABT1AW09</accession>
<feature type="transmembrane region" description="Helical" evidence="2">
    <location>
        <begin position="6"/>
        <end position="25"/>
    </location>
</feature>
<dbReference type="Pfam" id="PF05569">
    <property type="entry name" value="Peptidase_M56"/>
    <property type="match status" value="1"/>
</dbReference>
<dbReference type="InterPro" id="IPR039426">
    <property type="entry name" value="TonB-dep_rcpt-like"/>
</dbReference>
<comment type="subcellular location">
    <subcellularLocation>
        <location evidence="1">Cell outer membrane</location>
        <topology evidence="1">Multi-pass membrane protein</topology>
    </subcellularLocation>
</comment>
<dbReference type="Gene3D" id="2.170.130.10">
    <property type="entry name" value="TonB-dependent receptor, plug domain"/>
    <property type="match status" value="1"/>
</dbReference>
<sequence>MTDMEAYLLKASAILALFLLVYQALLRRETFFRVNRFFLLSGIFAALLLPLVTLREEVAIPLELMAGTPASAMPDMDNTESRVGLRTLLFGAYLLGMLFFLGRTARQLLGVLKLMKGPRSIRKDGVVLRPTEQVVGAPFSFLKHIFYNPKAHDPAEFQQILEHEKVHARQWHTLDILLARAAAVALWLNPLAWIYQKTIQENLEYLADAGALRHLPSPREYQYTLLKVSGNPMSPSLVNAFNSPILKKRIVMLHQTPSKTIHLLKYLLIVPVLALFLMAFNRETVYVPQLDSAQELITPGEKTIEVTIDKNTSDAELLELKEKMAKDGIDFSYTTVRNGAGEIIDLSFNFSGKAENGNPFSGSYNSDSEEPIKPVLIYINSEGGVFFGEASTYRKFSSGKEVHFTTGSGEKMIWVQRSGEEDGPLFGTRMAPGNQVIIVDGKEVDEVKGEKAYLRQLEEREKMMILTMEDAKTIEVREKDGEKVILVDGKEVSREELREQGEANKIFVKMLETDITSEADIQIHNIEVQEDGKTERIIRMSPDAKDSVRYRAIVIDSEKSGDFPHGKQSKMSFYSTGNNPLIFIDGKKASKKDMKGLAPDQIESINVLKGEAALEKYGKKAADGVIEITTKKQ</sequence>
<dbReference type="InterPro" id="IPR037066">
    <property type="entry name" value="Plug_dom_sf"/>
</dbReference>
<keyword evidence="5" id="KW-1185">Reference proteome</keyword>
<gene>
    <name evidence="4" type="ORF">NG653_04495</name>
</gene>
<keyword evidence="1 2" id="KW-0472">Membrane</keyword>
<dbReference type="PANTHER" id="PTHR34978">
    <property type="entry name" value="POSSIBLE SENSOR-TRANSDUCER PROTEIN BLAR"/>
    <property type="match status" value="1"/>
</dbReference>
<comment type="similarity">
    <text evidence="1">Belongs to the TonB-dependent receptor family.</text>
</comment>
<keyword evidence="1" id="KW-0998">Cell outer membrane</keyword>
<dbReference type="EMBL" id="JAMXIB010000002">
    <property type="protein sequence ID" value="MCO5724104.1"/>
    <property type="molecule type" value="Genomic_DNA"/>
</dbReference>
<feature type="transmembrane region" description="Helical" evidence="2">
    <location>
        <begin position="83"/>
        <end position="101"/>
    </location>
</feature>
<evidence type="ECO:0000259" key="3">
    <source>
        <dbReference type="Pfam" id="PF05569"/>
    </source>
</evidence>
<keyword evidence="2" id="KW-1133">Transmembrane helix</keyword>
<dbReference type="InterPro" id="IPR008756">
    <property type="entry name" value="Peptidase_M56"/>
</dbReference>
<dbReference type="InterPro" id="IPR052173">
    <property type="entry name" value="Beta-lactam_resp_regulator"/>
</dbReference>
<dbReference type="RefSeq" id="WP_252740474.1">
    <property type="nucleotide sequence ID" value="NZ_JAMXIB010000002.1"/>
</dbReference>
<evidence type="ECO:0000256" key="1">
    <source>
        <dbReference type="PROSITE-ProRule" id="PRU01360"/>
    </source>
</evidence>
<protein>
    <submittedName>
        <fullName evidence="4">TonB-dependent receptor plug domain-containing protein</fullName>
    </submittedName>
</protein>
<keyword evidence="1" id="KW-0813">Transport</keyword>